<dbReference type="InterPro" id="IPR001646">
    <property type="entry name" value="5peptide_repeat"/>
</dbReference>
<dbReference type="EMBL" id="BORQ01000001">
    <property type="protein sequence ID" value="GIO29007.1"/>
    <property type="molecule type" value="Genomic_DNA"/>
</dbReference>
<organism evidence="1 2">
    <name type="scientific">Paenibacillus albilobatus</name>
    <dbReference type="NCBI Taxonomy" id="2716884"/>
    <lineage>
        <taxon>Bacteria</taxon>
        <taxon>Bacillati</taxon>
        <taxon>Bacillota</taxon>
        <taxon>Bacilli</taxon>
        <taxon>Bacillales</taxon>
        <taxon>Paenibacillaceae</taxon>
        <taxon>Paenibacillus</taxon>
    </lineage>
</organism>
<dbReference type="Proteomes" id="UP000679779">
    <property type="component" value="Unassembled WGS sequence"/>
</dbReference>
<evidence type="ECO:0000313" key="2">
    <source>
        <dbReference type="Proteomes" id="UP000679779"/>
    </source>
</evidence>
<dbReference type="RefSeq" id="WP_160041891.1">
    <property type="nucleotide sequence ID" value="NZ_BORQ01000001.1"/>
</dbReference>
<sequence length="395" mass="44809">MNSETALAHFIQEAVPRERSEMLAAIGQDWDEAKKDWVQEFVADFRQWCKVIREQQIAGKKGAIGFITYSMLRTDIAQGRSSYLVQATDSSWLFDASPVEGHYDSLWAYRYLDLLADRLKLASREYKGAVHSAHLERIRLREAVHIHRVVVSLIRLAMLEASQSSEFQAVEKAEVFEIRVGEYWDHSECVFRLDLRKRDAEEVRSWLQEKNEEDYAYEAFHAMDLSEGDWEGIDLRYSVFRDCCLSNSCFLDGILIGTLWQDCRLEGANFAYSLISGANYSGCSMPLAVFRGVQGKRGLLVFDGFPPIFEAVQFAKANLTGADFTRANLPGAVFTGATLKKAVFRGANLKGARFDKADLTGADFQDADITGVDWKDAHWGEEDHRILSREMEGHP</sequence>
<keyword evidence="2" id="KW-1185">Reference proteome</keyword>
<accession>A0A920CA07</accession>
<protein>
    <recommendedName>
        <fullName evidence="3">Pentapeptide repeat-containing protein</fullName>
    </recommendedName>
</protein>
<evidence type="ECO:0000313" key="1">
    <source>
        <dbReference type="EMBL" id="GIO29007.1"/>
    </source>
</evidence>
<dbReference type="InterPro" id="IPR051082">
    <property type="entry name" value="Pentapeptide-BTB/POZ_domain"/>
</dbReference>
<reference evidence="1" key="1">
    <citation type="submission" date="2021-03" db="EMBL/GenBank/DDBJ databases">
        <title>Antimicrobial resistance genes in bacteria isolated from Japanese honey, and their potential for conferring macrolide and lincosamide resistance in the American foulbrood pathogen Paenibacillus larvae.</title>
        <authorList>
            <person name="Okamoto M."/>
            <person name="Kumagai M."/>
            <person name="Kanamori H."/>
            <person name="Takamatsu D."/>
        </authorList>
    </citation>
    <scope>NUCLEOTIDE SEQUENCE</scope>
    <source>
        <strain evidence="1">J2TS6</strain>
    </source>
</reference>
<dbReference type="PANTHER" id="PTHR14136">
    <property type="entry name" value="BTB_POZ DOMAIN-CONTAINING PROTEIN KCTD9"/>
    <property type="match status" value="1"/>
</dbReference>
<dbReference type="SUPFAM" id="SSF141571">
    <property type="entry name" value="Pentapeptide repeat-like"/>
    <property type="match status" value="1"/>
</dbReference>
<gene>
    <name evidence="1" type="ORF">J2TS6_01480</name>
</gene>
<comment type="caution">
    <text evidence="1">The sequence shown here is derived from an EMBL/GenBank/DDBJ whole genome shotgun (WGS) entry which is preliminary data.</text>
</comment>
<dbReference type="PANTHER" id="PTHR14136:SF17">
    <property type="entry name" value="BTB_POZ DOMAIN-CONTAINING PROTEIN KCTD9"/>
    <property type="match status" value="1"/>
</dbReference>
<proteinExistence type="predicted"/>
<evidence type="ECO:0008006" key="3">
    <source>
        <dbReference type="Google" id="ProtNLM"/>
    </source>
</evidence>
<dbReference type="AlphaFoldDB" id="A0A920CA07"/>
<dbReference type="Pfam" id="PF13599">
    <property type="entry name" value="Pentapeptide_4"/>
    <property type="match status" value="1"/>
</dbReference>
<dbReference type="Gene3D" id="2.160.20.80">
    <property type="entry name" value="E3 ubiquitin-protein ligase SopA"/>
    <property type="match status" value="1"/>
</dbReference>
<name>A0A920CA07_9BACL</name>